<dbReference type="SUPFAM" id="SSF55424">
    <property type="entry name" value="FAD/NAD-linked reductases, dimerisation (C-terminal) domain"/>
    <property type="match status" value="1"/>
</dbReference>
<dbReference type="InterPro" id="IPR036188">
    <property type="entry name" value="FAD/NAD-bd_sf"/>
</dbReference>
<evidence type="ECO:0000256" key="1">
    <source>
        <dbReference type="ARBA" id="ARBA00001974"/>
    </source>
</evidence>
<dbReference type="InterPro" id="IPR016156">
    <property type="entry name" value="FAD/NAD-linked_Rdtase_dimer_sf"/>
</dbReference>
<protein>
    <submittedName>
        <fullName evidence="7">NADPH-dependent 2,4-dienoyl-CoA reductase/sulfur reductase-like enzyme</fullName>
    </submittedName>
</protein>
<dbReference type="AlphaFoldDB" id="A0A7W3QS88"/>
<evidence type="ECO:0000259" key="5">
    <source>
        <dbReference type="Pfam" id="PF07992"/>
    </source>
</evidence>
<dbReference type="Pfam" id="PF07992">
    <property type="entry name" value="Pyr_redox_2"/>
    <property type="match status" value="1"/>
</dbReference>
<dbReference type="InterPro" id="IPR028202">
    <property type="entry name" value="Reductase_C"/>
</dbReference>
<feature type="domain" description="Reductase C-terminal" evidence="6">
    <location>
        <begin position="323"/>
        <end position="385"/>
    </location>
</feature>
<dbReference type="GO" id="GO:0016651">
    <property type="term" value="F:oxidoreductase activity, acting on NAD(P)H"/>
    <property type="evidence" value="ECO:0007669"/>
    <property type="project" value="TreeGrafter"/>
</dbReference>
<evidence type="ECO:0000256" key="3">
    <source>
        <dbReference type="ARBA" id="ARBA00022827"/>
    </source>
</evidence>
<dbReference type="PANTHER" id="PTHR43557">
    <property type="entry name" value="APOPTOSIS-INDUCING FACTOR 1"/>
    <property type="match status" value="1"/>
</dbReference>
<evidence type="ECO:0000259" key="6">
    <source>
        <dbReference type="Pfam" id="PF14759"/>
    </source>
</evidence>
<dbReference type="PANTHER" id="PTHR43557:SF2">
    <property type="entry name" value="RIESKE DOMAIN-CONTAINING PROTEIN-RELATED"/>
    <property type="match status" value="1"/>
</dbReference>
<evidence type="ECO:0000313" key="8">
    <source>
        <dbReference type="Proteomes" id="UP000572680"/>
    </source>
</evidence>
<dbReference type="InterPro" id="IPR023753">
    <property type="entry name" value="FAD/NAD-binding_dom"/>
</dbReference>
<name>A0A7W3QS88_ACTNM</name>
<organism evidence="7 8">
    <name type="scientific">Actinomadura namibiensis</name>
    <dbReference type="NCBI Taxonomy" id="182080"/>
    <lineage>
        <taxon>Bacteria</taxon>
        <taxon>Bacillati</taxon>
        <taxon>Actinomycetota</taxon>
        <taxon>Actinomycetes</taxon>
        <taxon>Streptosporangiales</taxon>
        <taxon>Thermomonosporaceae</taxon>
        <taxon>Actinomadura</taxon>
    </lineage>
</organism>
<sequence>MPSLDRIVIVGASLAGLRAAQALREEGFTGDLTLVGAEPHLPYNRPPLSKSLLTGDDDVTLPGDGFDARWMGGRRAVALDRVARTVTLDDGADLPYDGLVIATGARPRHLPGGQGTHEGVHVLRTLDDGLALRAALNRGPARVVVIGAGFIGGEVASTARSLGLDATLVEAGPLPMGGLLGETTGRWLADHHRRNGVELITGARVAAVADGAVRLADGRSIPAGLVVVATGVTPEVGWLEGSGLKVDDGVLTDAALFAQGASDIVAAGDVARWPHPLFGGALVRVEHWANANDQGARAARNLLRGPGDAEPHAEVPGLGTRVHGTRLQWAGFPSMADEALVAAGDPADDKFSVAFLRDGVVVGGVAVNYPKEAIRLRKAVAAREASASPA</sequence>
<accession>A0A7W3QS88</accession>
<evidence type="ECO:0000256" key="2">
    <source>
        <dbReference type="ARBA" id="ARBA00022630"/>
    </source>
</evidence>
<keyword evidence="3" id="KW-0274">FAD</keyword>
<dbReference type="GO" id="GO:0005737">
    <property type="term" value="C:cytoplasm"/>
    <property type="evidence" value="ECO:0007669"/>
    <property type="project" value="TreeGrafter"/>
</dbReference>
<dbReference type="Pfam" id="PF14759">
    <property type="entry name" value="Reductase_C"/>
    <property type="match status" value="1"/>
</dbReference>
<proteinExistence type="predicted"/>
<keyword evidence="8" id="KW-1185">Reference proteome</keyword>
<reference evidence="7 8" key="1">
    <citation type="submission" date="2020-08" db="EMBL/GenBank/DDBJ databases">
        <title>Genomic Encyclopedia of Type Strains, Phase IV (KMG-IV): sequencing the most valuable type-strain genomes for metagenomic binning, comparative biology and taxonomic classification.</title>
        <authorList>
            <person name="Goeker M."/>
        </authorList>
    </citation>
    <scope>NUCLEOTIDE SEQUENCE [LARGE SCALE GENOMIC DNA]</scope>
    <source>
        <strain evidence="7 8">DSM 44197</strain>
    </source>
</reference>
<evidence type="ECO:0000256" key="4">
    <source>
        <dbReference type="ARBA" id="ARBA00023002"/>
    </source>
</evidence>
<keyword evidence="2" id="KW-0285">Flavoprotein</keyword>
<dbReference type="EMBL" id="JACJIA010000023">
    <property type="protein sequence ID" value="MBA8957387.1"/>
    <property type="molecule type" value="Genomic_DNA"/>
</dbReference>
<keyword evidence="4" id="KW-0560">Oxidoreductase</keyword>
<comment type="caution">
    <text evidence="7">The sequence shown here is derived from an EMBL/GenBank/DDBJ whole genome shotgun (WGS) entry which is preliminary data.</text>
</comment>
<comment type="cofactor">
    <cofactor evidence="1">
        <name>FAD</name>
        <dbReference type="ChEBI" id="CHEBI:57692"/>
    </cofactor>
</comment>
<dbReference type="RefSeq" id="WP_182849218.1">
    <property type="nucleotide sequence ID" value="NZ_BAAALP010000064.1"/>
</dbReference>
<dbReference type="PRINTS" id="PR00368">
    <property type="entry name" value="FADPNR"/>
</dbReference>
<dbReference type="Proteomes" id="UP000572680">
    <property type="component" value="Unassembled WGS sequence"/>
</dbReference>
<evidence type="ECO:0000313" key="7">
    <source>
        <dbReference type="EMBL" id="MBA8957387.1"/>
    </source>
</evidence>
<dbReference type="Gene3D" id="3.50.50.60">
    <property type="entry name" value="FAD/NAD(P)-binding domain"/>
    <property type="match status" value="2"/>
</dbReference>
<dbReference type="SUPFAM" id="SSF51905">
    <property type="entry name" value="FAD/NAD(P)-binding domain"/>
    <property type="match status" value="1"/>
</dbReference>
<dbReference type="InterPro" id="IPR050446">
    <property type="entry name" value="FAD-oxidoreductase/Apoptosis"/>
</dbReference>
<dbReference type="Gene3D" id="3.30.390.30">
    <property type="match status" value="1"/>
</dbReference>
<gene>
    <name evidence="7" type="ORF">HNR61_009080</name>
</gene>
<feature type="domain" description="FAD/NAD(P)-binding" evidence="5">
    <location>
        <begin position="6"/>
        <end position="295"/>
    </location>
</feature>